<evidence type="ECO:0000313" key="1">
    <source>
        <dbReference type="EMBL" id="NHE58483.1"/>
    </source>
</evidence>
<dbReference type="Proteomes" id="UP000649799">
    <property type="component" value="Unassembled WGS sequence"/>
</dbReference>
<comment type="caution">
    <text evidence="1">The sequence shown here is derived from an EMBL/GenBank/DDBJ whole genome shotgun (WGS) entry which is preliminary data.</text>
</comment>
<accession>A0ABX0H9M7</accession>
<reference evidence="1 2" key="1">
    <citation type="submission" date="2020-03" db="EMBL/GenBank/DDBJ databases">
        <title>Cyclobacterium plantarum sp. nov., a marine bacterium isolated from a coastal-marine wetland.</title>
        <authorList>
            <person name="Sanchez-Porro C."/>
            <person name="Ventosa A."/>
            <person name="Amoozegar M."/>
        </authorList>
    </citation>
    <scope>NUCLEOTIDE SEQUENCE [LARGE SCALE GENOMIC DNA]</scope>
    <source>
        <strain evidence="1 2">GBPx2</strain>
    </source>
</reference>
<dbReference type="RefSeq" id="WP_166148919.1">
    <property type="nucleotide sequence ID" value="NZ_JAANYN010000007.1"/>
</dbReference>
<gene>
    <name evidence="1" type="ORF">G9Q97_16865</name>
</gene>
<evidence type="ECO:0000313" key="2">
    <source>
        <dbReference type="Proteomes" id="UP000649799"/>
    </source>
</evidence>
<dbReference type="EMBL" id="JAANYN010000007">
    <property type="protein sequence ID" value="NHE58483.1"/>
    <property type="molecule type" value="Genomic_DNA"/>
</dbReference>
<proteinExistence type="predicted"/>
<name>A0ABX0H9M7_9BACT</name>
<sequence length="144" mass="16531">MPLPYIVTVVTEKKPTKDIRFKENAEGKLMSESCKVKIRTTPKHYAVAVKCKVIFKIPSKDQGYLRMLIGGREESSFTHDFGKIEKESKNEYSFEFLFISDYSIENLKTALGGVIFLKINTFDYEDNLTSTGPWPTPPPQWDII</sequence>
<organism evidence="1 2">
    <name type="scientific">Cyclobacterium plantarum</name>
    <dbReference type="NCBI Taxonomy" id="2716263"/>
    <lineage>
        <taxon>Bacteria</taxon>
        <taxon>Pseudomonadati</taxon>
        <taxon>Bacteroidota</taxon>
        <taxon>Cytophagia</taxon>
        <taxon>Cytophagales</taxon>
        <taxon>Cyclobacteriaceae</taxon>
        <taxon>Cyclobacterium</taxon>
    </lineage>
</organism>
<protein>
    <submittedName>
        <fullName evidence="1">Uncharacterized protein</fullName>
    </submittedName>
</protein>
<keyword evidence="2" id="KW-1185">Reference proteome</keyword>